<proteinExistence type="inferred from homology"/>
<dbReference type="Pfam" id="PF04909">
    <property type="entry name" value="Amidohydro_2"/>
    <property type="match status" value="1"/>
</dbReference>
<dbReference type="SUPFAM" id="SSF51556">
    <property type="entry name" value="Metallo-dependent hydrolases"/>
    <property type="match status" value="1"/>
</dbReference>
<dbReference type="PANTHER" id="PTHR43569:SF2">
    <property type="entry name" value="AMIDOHYDROLASE-RELATED DOMAIN-CONTAINING PROTEIN"/>
    <property type="match status" value="1"/>
</dbReference>
<evidence type="ECO:0000313" key="3">
    <source>
        <dbReference type="EMBL" id="MFC7404026.1"/>
    </source>
</evidence>
<dbReference type="PANTHER" id="PTHR43569">
    <property type="entry name" value="AMIDOHYDROLASE"/>
    <property type="match status" value="1"/>
</dbReference>
<evidence type="ECO:0000259" key="2">
    <source>
        <dbReference type="Pfam" id="PF04909"/>
    </source>
</evidence>
<comment type="caution">
    <text evidence="3">The sequence shown here is derived from an EMBL/GenBank/DDBJ whole genome shotgun (WGS) entry which is preliminary data.</text>
</comment>
<dbReference type="RefSeq" id="WP_382391032.1">
    <property type="nucleotide sequence ID" value="NZ_JBHTCQ010000001.1"/>
</dbReference>
<dbReference type="Gene3D" id="3.20.20.140">
    <property type="entry name" value="Metal-dependent hydrolases"/>
    <property type="match status" value="1"/>
</dbReference>
<dbReference type="InterPro" id="IPR052350">
    <property type="entry name" value="Metallo-dep_Lactonases"/>
</dbReference>
<dbReference type="Proteomes" id="UP001596455">
    <property type="component" value="Unassembled WGS sequence"/>
</dbReference>
<keyword evidence="4" id="KW-1185">Reference proteome</keyword>
<dbReference type="EMBL" id="JBHTCQ010000001">
    <property type="protein sequence ID" value="MFC7404026.1"/>
    <property type="molecule type" value="Genomic_DNA"/>
</dbReference>
<dbReference type="InterPro" id="IPR032466">
    <property type="entry name" value="Metal_Hydrolase"/>
</dbReference>
<reference evidence="4" key="1">
    <citation type="journal article" date="2019" name="Int. J. Syst. Evol. Microbiol.">
        <title>The Global Catalogue of Microorganisms (GCM) 10K type strain sequencing project: providing services to taxonomists for standard genome sequencing and annotation.</title>
        <authorList>
            <consortium name="The Broad Institute Genomics Platform"/>
            <consortium name="The Broad Institute Genome Sequencing Center for Infectious Disease"/>
            <person name="Wu L."/>
            <person name="Ma J."/>
        </authorList>
    </citation>
    <scope>NUCLEOTIDE SEQUENCE [LARGE SCALE GENOMIC DNA]</scope>
    <source>
        <strain evidence="4">JCM 1490</strain>
    </source>
</reference>
<evidence type="ECO:0000313" key="4">
    <source>
        <dbReference type="Proteomes" id="UP001596455"/>
    </source>
</evidence>
<accession>A0ABW2Q4G8</accession>
<comment type="similarity">
    <text evidence="1">Belongs to the metallo-dependent hydrolases superfamily.</text>
</comment>
<protein>
    <submittedName>
        <fullName evidence="3">Amidohydrolase family protein</fullName>
    </submittedName>
</protein>
<dbReference type="InterPro" id="IPR006680">
    <property type="entry name" value="Amidohydro-rel"/>
</dbReference>
<organism evidence="3 4">
    <name type="scientific">Georgenia alba</name>
    <dbReference type="NCBI Taxonomy" id="2233858"/>
    <lineage>
        <taxon>Bacteria</taxon>
        <taxon>Bacillati</taxon>
        <taxon>Actinomycetota</taxon>
        <taxon>Actinomycetes</taxon>
        <taxon>Micrococcales</taxon>
        <taxon>Bogoriellaceae</taxon>
        <taxon>Georgenia</taxon>
    </lineage>
</organism>
<feature type="domain" description="Amidohydrolase-related" evidence="2">
    <location>
        <begin position="6"/>
        <end position="279"/>
    </location>
</feature>
<name>A0ABW2Q4G8_9MICO</name>
<evidence type="ECO:0000256" key="1">
    <source>
        <dbReference type="ARBA" id="ARBA00038310"/>
    </source>
</evidence>
<sequence>MTHTVIDTHLHVWDPGLLDYGWIPPGPLFRRFTVADARAAAAELAAPVRGAVLVQAADSLEETRHLLRQQEADEWVLGVVGWLPLRRPDRVRALVEEGFTENLVGVRHLTHDDADPRMLSLPVVRESLAAVAAAGLPLDIPDAYPGQLDQVPDLAADVDGLRVVVDHLAKPPLGGDDAEWEAQLRAAARLPNVVAKVSGLATSVAPGASWGRDLAARAWDLALESFGPDRLMLGSDWPIAPRVGDYAATLGVALELLEELTPAEQAAIREGTARAVYGLPG</sequence>
<gene>
    <name evidence="3" type="ORF">ACFQQL_02810</name>
</gene>